<dbReference type="AlphaFoldDB" id="A0A7K3WFR1"/>
<comment type="caution">
    <text evidence="2">The sequence shown here is derived from an EMBL/GenBank/DDBJ whole genome shotgun (WGS) entry which is preliminary data.</text>
</comment>
<gene>
    <name evidence="2" type="ORF">G1H19_15140</name>
</gene>
<evidence type="ECO:0000313" key="3">
    <source>
        <dbReference type="Proteomes" id="UP000470470"/>
    </source>
</evidence>
<dbReference type="Proteomes" id="UP000470470">
    <property type="component" value="Unassembled WGS sequence"/>
</dbReference>
<proteinExistence type="predicted"/>
<sequence length="150" mass="15965">MDDARTTETTSRRDVVLGRSTGTTGTRALFAVVAVLCTGRLGVAVAEGDPGRDVAFLAVIAASWFLALAGTCRPTVVARGDVLRVSRQVVGSVRLARADVTGVELLPRRWFRDPGLVVLCTGRVVRAPGTARSLEEAAAQRRQLTAWLHA</sequence>
<keyword evidence="3" id="KW-1185">Reference proteome</keyword>
<reference evidence="2 3" key="1">
    <citation type="submission" date="2020-02" db="EMBL/GenBank/DDBJ databases">
        <title>The whole genome sequence of CPCC 205119.</title>
        <authorList>
            <person name="Jiang Z."/>
        </authorList>
    </citation>
    <scope>NUCLEOTIDE SEQUENCE [LARGE SCALE GENOMIC DNA]</scope>
    <source>
        <strain evidence="2 3">CPCC 205119</strain>
    </source>
</reference>
<evidence type="ECO:0000313" key="2">
    <source>
        <dbReference type="EMBL" id="NEL55325.1"/>
    </source>
</evidence>
<keyword evidence="1" id="KW-1133">Transmembrane helix</keyword>
<dbReference type="EMBL" id="JAAGWK010000021">
    <property type="protein sequence ID" value="NEL55325.1"/>
    <property type="molecule type" value="Genomic_DNA"/>
</dbReference>
<feature type="transmembrane region" description="Helical" evidence="1">
    <location>
        <begin position="28"/>
        <end position="48"/>
    </location>
</feature>
<name>A0A7K3WFR1_9ACTN</name>
<keyword evidence="1" id="KW-0472">Membrane</keyword>
<keyword evidence="1" id="KW-0812">Transmembrane</keyword>
<evidence type="ECO:0000256" key="1">
    <source>
        <dbReference type="SAM" id="Phobius"/>
    </source>
</evidence>
<organism evidence="2 3">
    <name type="scientific">Goekera deserti</name>
    <dbReference type="NCBI Taxonomy" id="2497753"/>
    <lineage>
        <taxon>Bacteria</taxon>
        <taxon>Bacillati</taxon>
        <taxon>Actinomycetota</taxon>
        <taxon>Actinomycetes</taxon>
        <taxon>Geodermatophilales</taxon>
        <taxon>Geodermatophilaceae</taxon>
        <taxon>Goekera</taxon>
    </lineage>
</organism>
<accession>A0A7K3WFR1</accession>
<dbReference type="RefSeq" id="WP_152731887.1">
    <property type="nucleotide sequence ID" value="NZ_JAABOZ010000012.1"/>
</dbReference>
<feature type="transmembrane region" description="Helical" evidence="1">
    <location>
        <begin position="54"/>
        <end position="72"/>
    </location>
</feature>
<evidence type="ECO:0008006" key="4">
    <source>
        <dbReference type="Google" id="ProtNLM"/>
    </source>
</evidence>
<protein>
    <recommendedName>
        <fullName evidence="4">PH domain-containing protein</fullName>
    </recommendedName>
</protein>